<comment type="caution">
    <text evidence="1">The sequence shown here is derived from an EMBL/GenBank/DDBJ whole genome shotgun (WGS) entry which is preliminary data.</text>
</comment>
<dbReference type="AlphaFoldDB" id="K2G7F9"/>
<gene>
    <name evidence="1" type="ORF">ACD_4C00469G0001</name>
</gene>
<dbReference type="EMBL" id="AMFJ01000985">
    <property type="protein sequence ID" value="EKE26014.1"/>
    <property type="molecule type" value="Genomic_DNA"/>
</dbReference>
<protein>
    <submittedName>
        <fullName evidence="1">Uncharacterized protein</fullName>
    </submittedName>
</protein>
<reference evidence="1" key="1">
    <citation type="journal article" date="2012" name="Science">
        <title>Fermentation, hydrogen, and sulfur metabolism in multiple uncultivated bacterial phyla.</title>
        <authorList>
            <person name="Wrighton K.C."/>
            <person name="Thomas B.C."/>
            <person name="Sharon I."/>
            <person name="Miller C.S."/>
            <person name="Castelle C.J."/>
            <person name="VerBerkmoes N.C."/>
            <person name="Wilkins M.J."/>
            <person name="Hettich R.L."/>
            <person name="Lipton M.S."/>
            <person name="Williams K.H."/>
            <person name="Long P.E."/>
            <person name="Banfield J.F."/>
        </authorList>
    </citation>
    <scope>NUCLEOTIDE SEQUENCE [LARGE SCALE GENOMIC DNA]</scope>
</reference>
<proteinExistence type="predicted"/>
<accession>K2G7F9</accession>
<evidence type="ECO:0000313" key="1">
    <source>
        <dbReference type="EMBL" id="EKE26014.1"/>
    </source>
</evidence>
<sequence>MIINPAFIKDEFLISIWAVIEKDFTKLNEIEKLKFKIGFIPKLKELFKDSISLKTSWDKKTSRILSVENWKILLFQTIHTRNGKNIGWYEKKIQVFHDIYSLFRSQIYTSRILKERQESIRMIWIKFMQLINSWLEKFKDQTEMKNELNSIRRKLWNSRSFYEQKIIKDRLEKINFDHKLNNKKSLEWAFNDTQNAFLTRLSQISNIEHQHVILQEIIDHEEKLWKIFESNFAFFIKTLDQEDLKRIISSNDDEIKEKYLIENKEKLREFSIILSQYDSMKINFCPYPFSRFHERILEIGKYVNSCMKNNNLKWVIDWIFFVNIYLKMQRFALFIFQSENRLKLYEIYDGNMIDSIYQELVNIENITKSKNFLEEKNAWEKFDDIFFNFFRQIDDMKVLLKEWKVSELLKYLEKMKEWWK</sequence>
<organism evidence="1">
    <name type="scientific">uncultured bacterium</name>
    <name type="common">gcode 4</name>
    <dbReference type="NCBI Taxonomy" id="1234023"/>
    <lineage>
        <taxon>Bacteria</taxon>
        <taxon>environmental samples</taxon>
    </lineage>
</organism>
<name>K2G7F9_9BACT</name>